<feature type="binding site" evidence="18">
    <location>
        <position position="166"/>
    </location>
    <ligand>
        <name>(6S)-NADPHX</name>
        <dbReference type="ChEBI" id="CHEBI:64076"/>
    </ligand>
</feature>
<proteinExistence type="inferred from homology"/>
<name>A0A1V4SPY7_RUMHU</name>
<evidence type="ECO:0000259" key="20">
    <source>
        <dbReference type="PROSITE" id="PS51383"/>
    </source>
</evidence>
<dbReference type="CDD" id="cd01171">
    <property type="entry name" value="YXKO-related"/>
    <property type="match status" value="1"/>
</dbReference>
<dbReference type="EMBL" id="MZGX01000004">
    <property type="protein sequence ID" value="OPX45525.1"/>
    <property type="molecule type" value="Genomic_DNA"/>
</dbReference>
<evidence type="ECO:0000256" key="16">
    <source>
        <dbReference type="ARBA" id="ARBA00049209"/>
    </source>
</evidence>
<feature type="binding site" evidence="18">
    <location>
        <position position="62"/>
    </location>
    <ligand>
        <name>K(+)</name>
        <dbReference type="ChEBI" id="CHEBI:29103"/>
    </ligand>
</feature>
<dbReference type="GO" id="GO:0046872">
    <property type="term" value="F:metal ion binding"/>
    <property type="evidence" value="ECO:0007669"/>
    <property type="project" value="UniProtKB-UniRule"/>
</dbReference>
<dbReference type="InterPro" id="IPR030677">
    <property type="entry name" value="Nnr"/>
</dbReference>
<comment type="similarity">
    <text evidence="3 19">In the N-terminal section; belongs to the NnrE/AIBP family.</text>
</comment>
<keyword evidence="5 18" id="KW-0479">Metal-binding</keyword>
<dbReference type="RefSeq" id="WP_080063353.1">
    <property type="nucleotide sequence ID" value="NZ_MZGX01000004.1"/>
</dbReference>
<evidence type="ECO:0000256" key="2">
    <source>
        <dbReference type="ARBA" id="ARBA00000909"/>
    </source>
</evidence>
<dbReference type="OrthoDB" id="9806925at2"/>
<evidence type="ECO:0000256" key="12">
    <source>
        <dbReference type="ARBA" id="ARBA00023239"/>
    </source>
</evidence>
<dbReference type="InterPro" id="IPR029056">
    <property type="entry name" value="Ribokinase-like"/>
</dbReference>
<comment type="function">
    <text evidence="18">Catalyzes the epimerization of the S- and R-forms of NAD(P)HX, a damaged form of NAD(P)H that is a result of enzymatic or heat-dependent hydration. This is a prerequisite for the S-specific NAD(P)H-hydrate dehydratase to allow the repair of both epimers of NAD(P)HX.</text>
</comment>
<feature type="binding site" evidence="17">
    <location>
        <position position="389"/>
    </location>
    <ligand>
        <name>(6S)-NADPHX</name>
        <dbReference type="ChEBI" id="CHEBI:64076"/>
    </ligand>
</feature>
<evidence type="ECO:0000256" key="14">
    <source>
        <dbReference type="ARBA" id="ARBA00025153"/>
    </source>
</evidence>
<comment type="function">
    <text evidence="17">Catalyzes the dehydration of the S-form of NAD(P)HX at the expense of ADP, which is converted to AMP. Together with NAD(P)HX epimerase, which catalyzes the epimerization of the S- and R-forms, the enzyme allows the repair of both epimers of NAD(P)HX, a damaged form of NAD(P)H that is a result of enzymatic or heat-dependent hydration.</text>
</comment>
<evidence type="ECO:0000259" key="21">
    <source>
        <dbReference type="PROSITE" id="PS51385"/>
    </source>
</evidence>
<dbReference type="Pfam" id="PF03853">
    <property type="entry name" value="YjeF_N"/>
    <property type="match status" value="1"/>
</dbReference>
<dbReference type="SUPFAM" id="SSF64153">
    <property type="entry name" value="YjeF N-terminal domain-like"/>
    <property type="match status" value="1"/>
</dbReference>
<comment type="similarity">
    <text evidence="4 19">In the C-terminal section; belongs to the NnrD/CARKD family.</text>
</comment>
<comment type="cofactor">
    <cofactor evidence="18 19">
        <name>K(+)</name>
        <dbReference type="ChEBI" id="CHEBI:29103"/>
    </cofactor>
    <text evidence="18 19">Binds 1 potassium ion per subunit.</text>
</comment>
<dbReference type="PROSITE" id="PS51385">
    <property type="entry name" value="YJEF_N"/>
    <property type="match status" value="1"/>
</dbReference>
<comment type="caution">
    <text evidence="17">Lacks conserved residue(s) required for the propagation of feature annotation.</text>
</comment>
<feature type="binding site" evidence="18">
    <location>
        <begin position="137"/>
        <end position="143"/>
    </location>
    <ligand>
        <name>(6S)-NADPHX</name>
        <dbReference type="ChEBI" id="CHEBI:64076"/>
    </ligand>
</feature>
<feature type="binding site" evidence="17">
    <location>
        <begin position="426"/>
        <end position="430"/>
    </location>
    <ligand>
        <name>AMP</name>
        <dbReference type="ChEBI" id="CHEBI:456215"/>
    </ligand>
</feature>
<dbReference type="Gene3D" id="3.40.50.10260">
    <property type="entry name" value="YjeF N-terminal domain"/>
    <property type="match status" value="1"/>
</dbReference>
<comment type="function">
    <text evidence="14 19">Bifunctional enzyme that catalyzes the epimerization of the S- and R-forms of NAD(P)HX and the dehydration of the S-form of NAD(P)HX at the expense of ADP, which is converted to AMP. This allows the repair of both epimers of NAD(P)HX, a damaged form of NAD(P)H that is a result of enzymatic or heat-dependent hydration.</text>
</comment>
<dbReference type="STRING" id="48256.CLHUN_09000"/>
<feature type="domain" description="YjeF C-terminal" evidence="20">
    <location>
        <begin position="233"/>
        <end position="515"/>
    </location>
</feature>
<comment type="catalytic activity">
    <reaction evidence="2 18 19">
        <text>(6R)-NADPHX = (6S)-NADPHX</text>
        <dbReference type="Rhea" id="RHEA:32227"/>
        <dbReference type="ChEBI" id="CHEBI:64076"/>
        <dbReference type="ChEBI" id="CHEBI:64077"/>
        <dbReference type="EC" id="5.1.99.6"/>
    </reaction>
</comment>
<comment type="cofactor">
    <cofactor evidence="17">
        <name>Mg(2+)</name>
        <dbReference type="ChEBI" id="CHEBI:18420"/>
    </cofactor>
</comment>
<reference evidence="22 23" key="1">
    <citation type="submission" date="2017-03" db="EMBL/GenBank/DDBJ databases">
        <title>Genome sequence of Clostridium hungatei DSM 14427.</title>
        <authorList>
            <person name="Poehlein A."/>
            <person name="Daniel R."/>
        </authorList>
    </citation>
    <scope>NUCLEOTIDE SEQUENCE [LARGE SCALE GENOMIC DNA]</scope>
    <source>
        <strain evidence="22 23">DSM 14427</strain>
    </source>
</reference>
<dbReference type="NCBIfam" id="TIGR00196">
    <property type="entry name" value="yjeF_cterm"/>
    <property type="match status" value="1"/>
</dbReference>
<dbReference type="HAMAP" id="MF_01965">
    <property type="entry name" value="NADHX_dehydratase"/>
    <property type="match status" value="1"/>
</dbReference>
<keyword evidence="10 17" id="KW-0520">NAD</keyword>
<keyword evidence="7 17" id="KW-0067">ATP-binding</keyword>
<dbReference type="EC" id="4.2.1.136" evidence="19"/>
<comment type="subunit">
    <text evidence="17">Homotetramer.</text>
</comment>
<feature type="binding site" evidence="18">
    <location>
        <position position="133"/>
    </location>
    <ligand>
        <name>K(+)</name>
        <dbReference type="ChEBI" id="CHEBI:29103"/>
    </ligand>
</feature>
<comment type="catalytic activity">
    <reaction evidence="16 17 19">
        <text>(6S)-NADPHX + ADP = AMP + phosphate + NADPH + H(+)</text>
        <dbReference type="Rhea" id="RHEA:32235"/>
        <dbReference type="ChEBI" id="CHEBI:15378"/>
        <dbReference type="ChEBI" id="CHEBI:43474"/>
        <dbReference type="ChEBI" id="CHEBI:57783"/>
        <dbReference type="ChEBI" id="CHEBI:64076"/>
        <dbReference type="ChEBI" id="CHEBI:456215"/>
        <dbReference type="ChEBI" id="CHEBI:456216"/>
        <dbReference type="EC" id="4.2.1.136"/>
    </reaction>
</comment>
<feature type="binding site" evidence="17">
    <location>
        <position position="455"/>
    </location>
    <ligand>
        <name>AMP</name>
        <dbReference type="ChEBI" id="CHEBI:456215"/>
    </ligand>
</feature>
<comment type="catalytic activity">
    <reaction evidence="15 17 19">
        <text>(6S)-NADHX + ADP = AMP + phosphate + NADH + H(+)</text>
        <dbReference type="Rhea" id="RHEA:32223"/>
        <dbReference type="ChEBI" id="CHEBI:15378"/>
        <dbReference type="ChEBI" id="CHEBI:43474"/>
        <dbReference type="ChEBI" id="CHEBI:57945"/>
        <dbReference type="ChEBI" id="CHEBI:64074"/>
        <dbReference type="ChEBI" id="CHEBI:456215"/>
        <dbReference type="ChEBI" id="CHEBI:456216"/>
        <dbReference type="EC" id="4.2.1.136"/>
    </reaction>
</comment>
<evidence type="ECO:0000256" key="17">
    <source>
        <dbReference type="HAMAP-Rule" id="MF_01965"/>
    </source>
</evidence>
<keyword evidence="13" id="KW-0511">Multifunctional enzyme</keyword>
<feature type="binding site" evidence="17">
    <location>
        <position position="456"/>
    </location>
    <ligand>
        <name>(6S)-NADPHX</name>
        <dbReference type="ChEBI" id="CHEBI:64076"/>
    </ligand>
</feature>
<dbReference type="GO" id="GO:0005524">
    <property type="term" value="F:ATP binding"/>
    <property type="evidence" value="ECO:0007669"/>
    <property type="project" value="UniProtKB-UniRule"/>
</dbReference>
<comment type="catalytic activity">
    <reaction evidence="1 18 19">
        <text>(6R)-NADHX = (6S)-NADHX</text>
        <dbReference type="Rhea" id="RHEA:32215"/>
        <dbReference type="ChEBI" id="CHEBI:64074"/>
        <dbReference type="ChEBI" id="CHEBI:64075"/>
        <dbReference type="EC" id="5.1.99.6"/>
    </reaction>
</comment>
<dbReference type="GO" id="GO:0052856">
    <property type="term" value="F:NAD(P)HX epimerase activity"/>
    <property type="evidence" value="ECO:0007669"/>
    <property type="project" value="UniProtKB-UniRule"/>
</dbReference>
<dbReference type="InterPro" id="IPR004443">
    <property type="entry name" value="YjeF_N_dom"/>
</dbReference>
<evidence type="ECO:0000256" key="10">
    <source>
        <dbReference type="ARBA" id="ARBA00023027"/>
    </source>
</evidence>
<feature type="binding site" evidence="17">
    <location>
        <position position="338"/>
    </location>
    <ligand>
        <name>(6S)-NADPHX</name>
        <dbReference type="ChEBI" id="CHEBI:64076"/>
    </ligand>
</feature>
<evidence type="ECO:0000256" key="9">
    <source>
        <dbReference type="ARBA" id="ARBA00022958"/>
    </source>
</evidence>
<evidence type="ECO:0000256" key="13">
    <source>
        <dbReference type="ARBA" id="ARBA00023268"/>
    </source>
</evidence>
<evidence type="ECO:0000256" key="18">
    <source>
        <dbReference type="HAMAP-Rule" id="MF_01966"/>
    </source>
</evidence>
<dbReference type="Pfam" id="PF01256">
    <property type="entry name" value="Carb_kinase"/>
    <property type="match status" value="1"/>
</dbReference>
<dbReference type="PANTHER" id="PTHR12592">
    <property type="entry name" value="ATP-DEPENDENT (S)-NAD(P)H-HYDRATE DEHYDRATASE FAMILY MEMBER"/>
    <property type="match status" value="1"/>
</dbReference>
<comment type="caution">
    <text evidence="22">The sequence shown here is derived from an EMBL/GenBank/DDBJ whole genome shotgun (WGS) entry which is preliminary data.</text>
</comment>
<dbReference type="Proteomes" id="UP000191554">
    <property type="component" value="Unassembled WGS sequence"/>
</dbReference>
<evidence type="ECO:0000313" key="23">
    <source>
        <dbReference type="Proteomes" id="UP000191554"/>
    </source>
</evidence>
<evidence type="ECO:0000256" key="11">
    <source>
        <dbReference type="ARBA" id="ARBA00023235"/>
    </source>
</evidence>
<evidence type="ECO:0000256" key="1">
    <source>
        <dbReference type="ARBA" id="ARBA00000013"/>
    </source>
</evidence>
<evidence type="ECO:0000256" key="5">
    <source>
        <dbReference type="ARBA" id="ARBA00022723"/>
    </source>
</evidence>
<evidence type="ECO:0000256" key="6">
    <source>
        <dbReference type="ARBA" id="ARBA00022741"/>
    </source>
</evidence>
<dbReference type="HAMAP" id="MF_01966">
    <property type="entry name" value="NADHX_epimerase"/>
    <property type="match status" value="1"/>
</dbReference>
<keyword evidence="11 18" id="KW-0413">Isomerase</keyword>
<accession>A0A1V4SPY7</accession>
<evidence type="ECO:0000256" key="3">
    <source>
        <dbReference type="ARBA" id="ARBA00006001"/>
    </source>
</evidence>
<keyword evidence="9 18" id="KW-0630">Potassium</keyword>
<dbReference type="GO" id="GO:0052855">
    <property type="term" value="F:ADP-dependent NAD(P)H-hydrate dehydratase activity"/>
    <property type="evidence" value="ECO:0007669"/>
    <property type="project" value="UniProtKB-UniRule"/>
</dbReference>
<feature type="domain" description="YjeF N-terminal" evidence="21">
    <location>
        <begin position="9"/>
        <end position="223"/>
    </location>
</feature>
<evidence type="ECO:0000256" key="7">
    <source>
        <dbReference type="ARBA" id="ARBA00022840"/>
    </source>
</evidence>
<organism evidence="22 23">
    <name type="scientific">Ruminiclostridium hungatei</name>
    <name type="common">Clostridium hungatei</name>
    <dbReference type="NCBI Taxonomy" id="48256"/>
    <lineage>
        <taxon>Bacteria</taxon>
        <taxon>Bacillati</taxon>
        <taxon>Bacillota</taxon>
        <taxon>Clostridia</taxon>
        <taxon>Eubacteriales</taxon>
        <taxon>Oscillospiraceae</taxon>
        <taxon>Ruminiclostridium</taxon>
    </lineage>
</organism>
<dbReference type="EC" id="5.1.99.6" evidence="19"/>
<dbReference type="Gene3D" id="3.40.1190.20">
    <property type="match status" value="1"/>
</dbReference>
<feature type="binding site" evidence="18">
    <location>
        <position position="169"/>
    </location>
    <ligand>
        <name>K(+)</name>
        <dbReference type="ChEBI" id="CHEBI:29103"/>
    </ligand>
</feature>
<evidence type="ECO:0000313" key="22">
    <source>
        <dbReference type="EMBL" id="OPX45525.1"/>
    </source>
</evidence>
<keyword evidence="6 17" id="KW-0547">Nucleotide-binding</keyword>
<evidence type="ECO:0000256" key="15">
    <source>
        <dbReference type="ARBA" id="ARBA00048238"/>
    </source>
</evidence>
<dbReference type="GO" id="GO:0110051">
    <property type="term" value="P:metabolite repair"/>
    <property type="evidence" value="ECO:0007669"/>
    <property type="project" value="TreeGrafter"/>
</dbReference>
<dbReference type="InterPro" id="IPR000631">
    <property type="entry name" value="CARKD"/>
</dbReference>
<keyword evidence="12 17" id="KW-0456">Lyase</keyword>
<keyword evidence="8 17" id="KW-0521">NADP</keyword>
<dbReference type="SUPFAM" id="SSF53613">
    <property type="entry name" value="Ribokinase-like"/>
    <property type="match status" value="1"/>
</dbReference>
<comment type="similarity">
    <text evidence="18">Belongs to the NnrE/AIBP family.</text>
</comment>
<dbReference type="GO" id="GO:0046496">
    <property type="term" value="P:nicotinamide nucleotide metabolic process"/>
    <property type="evidence" value="ECO:0007669"/>
    <property type="project" value="UniProtKB-UniRule"/>
</dbReference>
<evidence type="ECO:0000256" key="4">
    <source>
        <dbReference type="ARBA" id="ARBA00009524"/>
    </source>
</evidence>
<evidence type="ECO:0000256" key="19">
    <source>
        <dbReference type="PIRNR" id="PIRNR017184"/>
    </source>
</evidence>
<protein>
    <recommendedName>
        <fullName evidence="19">Bifunctional NAD(P)H-hydrate repair enzyme</fullName>
    </recommendedName>
    <alternativeName>
        <fullName evidence="19">Nicotinamide nucleotide repair protein</fullName>
    </alternativeName>
    <domain>
        <recommendedName>
            <fullName evidence="19">ADP-dependent (S)-NAD(P)H-hydrate dehydratase</fullName>
            <ecNumber evidence="19">4.2.1.136</ecNumber>
        </recommendedName>
        <alternativeName>
            <fullName evidence="19">ADP-dependent NAD(P)HX dehydratase</fullName>
        </alternativeName>
    </domain>
    <domain>
        <recommendedName>
            <fullName evidence="19">NAD(P)H-hydrate epimerase</fullName>
            <ecNumber evidence="19">5.1.99.6</ecNumber>
        </recommendedName>
    </domain>
</protein>
<keyword evidence="23" id="KW-1185">Reference proteome</keyword>
<comment type="similarity">
    <text evidence="17">Belongs to the NnrD/CARKD family.</text>
</comment>
<dbReference type="NCBIfam" id="TIGR00197">
    <property type="entry name" value="yjeF_nterm"/>
    <property type="match status" value="1"/>
</dbReference>
<gene>
    <name evidence="22" type="primary">nnr</name>
    <name evidence="17" type="synonym">nnrD</name>
    <name evidence="18" type="synonym">nnrE</name>
    <name evidence="22" type="ORF">CLHUN_09000</name>
</gene>
<dbReference type="AlphaFoldDB" id="A0A1V4SPY7"/>
<dbReference type="PIRSF" id="PIRSF017184">
    <property type="entry name" value="Nnr"/>
    <property type="match status" value="1"/>
</dbReference>
<dbReference type="PROSITE" id="PS51383">
    <property type="entry name" value="YJEF_C_3"/>
    <property type="match status" value="1"/>
</dbReference>
<evidence type="ECO:0000256" key="8">
    <source>
        <dbReference type="ARBA" id="ARBA00022857"/>
    </source>
</evidence>
<dbReference type="InterPro" id="IPR036652">
    <property type="entry name" value="YjeF_N_dom_sf"/>
</dbReference>
<dbReference type="PANTHER" id="PTHR12592:SF0">
    <property type="entry name" value="ATP-DEPENDENT (S)-NAD(P)H-HYDRATE DEHYDRATASE"/>
    <property type="match status" value="1"/>
</dbReference>
<sequence length="516" mass="53753">MKAVTGAQMGEIDKYSIEKLGIPGIVLMENAALKIVKHINMFLGESKVLTKKVVIVAGKGNNAGDAYAVSRHLLIAGYDVITYSLFDSAFLMGDAKLNYDMAKRLGADIRKLADAADIAGFAAELKNATMVIDGIFGTGFRGRVKGFIAEVMDTVNVNSNFTLSIDIASGTESATGKVSDTCIKAHKTVAFELPKIGQLIYPGAEYAGELVVESIAMPQESMDSVEINTFLTDRQTVRGFMPVRAADANKGSCGKIAVVTGSQGMAGSGCLASKACLRTGSGLVYVAAPRSMLNIYQCVVPEAVGVGLSEYNGVLGPDSVDGITGLIKKCNAAVIGPGLSSNECIYPVIKSLSEKLAVPVVLDADALNALAVDTGLLGSFKKEVVITPHPGELSRLTGLDTSYIQENRLEVARKFSRLWGVTLVLKGAKTIIADSRGTAYINPTGNAGMATAGSGDSLSGIIASLMGQGTGAFEAAVAGVYLHGLAGDISSGEKGEYGLTAMDIVENIPDAIKRTI</sequence>